<keyword evidence="2 5" id="KW-0812">Transmembrane</keyword>
<evidence type="ECO:0000256" key="4">
    <source>
        <dbReference type="ARBA" id="ARBA00023136"/>
    </source>
</evidence>
<feature type="transmembrane region" description="Helical" evidence="5">
    <location>
        <begin position="159"/>
        <end position="186"/>
    </location>
</feature>
<feature type="transmembrane region" description="Helical" evidence="5">
    <location>
        <begin position="192"/>
        <end position="218"/>
    </location>
</feature>
<reference evidence="6 7" key="1">
    <citation type="submission" date="2021-03" db="EMBL/GenBank/DDBJ databases">
        <title>Sequencing the genomes of 1000 actinobacteria strains.</title>
        <authorList>
            <person name="Klenk H.-P."/>
        </authorList>
    </citation>
    <scope>NUCLEOTIDE SEQUENCE [LARGE SCALE GENOMIC DNA]</scope>
    <source>
        <strain evidence="6 7">DSM 18824</strain>
    </source>
</reference>
<comment type="caution">
    <text evidence="6">The sequence shown here is derived from an EMBL/GenBank/DDBJ whole genome shotgun (WGS) entry which is preliminary data.</text>
</comment>
<feature type="transmembrane region" description="Helical" evidence="5">
    <location>
        <begin position="95"/>
        <end position="115"/>
    </location>
</feature>
<sequence>MDIDVPRHVAIAVAAFLGIAFCQAFNDVIDRDLDRLAGKTRPLAAGQLSLGTARWVSGLCAVGAVLVVSFDPVLSLAEAAVVGLGVLYSCRLRSTILVGNLLVAAVSTSAFLLPYLSVGEIGPPALAGWSFVGLYILGNEIFKTQVDRRGDREYGLRTVATAAPSAASSAALLIATCGMAGLATVLAARLRYGWRVAFICTVLLVLLLQLASLVRLLISTREWIGLDWEGAQTWWKIPWVPAGLLLLMVR</sequence>
<evidence type="ECO:0000256" key="2">
    <source>
        <dbReference type="ARBA" id="ARBA00022692"/>
    </source>
</evidence>
<name>A0ABS4UJJ8_9ACTN</name>
<dbReference type="Gene3D" id="1.10.357.140">
    <property type="entry name" value="UbiA prenyltransferase"/>
    <property type="match status" value="1"/>
</dbReference>
<feature type="transmembrane region" description="Helical" evidence="5">
    <location>
        <begin position="55"/>
        <end position="88"/>
    </location>
</feature>
<keyword evidence="7" id="KW-1185">Reference proteome</keyword>
<evidence type="ECO:0000256" key="5">
    <source>
        <dbReference type="SAM" id="Phobius"/>
    </source>
</evidence>
<organism evidence="6 7">
    <name type="scientific">Kribbella aluminosa</name>
    <dbReference type="NCBI Taxonomy" id="416017"/>
    <lineage>
        <taxon>Bacteria</taxon>
        <taxon>Bacillati</taxon>
        <taxon>Actinomycetota</taxon>
        <taxon>Actinomycetes</taxon>
        <taxon>Propionibacteriales</taxon>
        <taxon>Kribbellaceae</taxon>
        <taxon>Kribbella</taxon>
    </lineage>
</organism>
<comment type="subcellular location">
    <subcellularLocation>
        <location evidence="1">Membrane</location>
        <topology evidence="1">Multi-pass membrane protein</topology>
    </subcellularLocation>
</comment>
<proteinExistence type="predicted"/>
<evidence type="ECO:0000256" key="1">
    <source>
        <dbReference type="ARBA" id="ARBA00004141"/>
    </source>
</evidence>
<dbReference type="Pfam" id="PF01040">
    <property type="entry name" value="UbiA"/>
    <property type="match status" value="1"/>
</dbReference>
<dbReference type="Proteomes" id="UP000755585">
    <property type="component" value="Unassembled WGS sequence"/>
</dbReference>
<protein>
    <submittedName>
        <fullName evidence="6">4-hydroxybenzoate polyprenyltransferase</fullName>
    </submittedName>
</protein>
<evidence type="ECO:0000256" key="3">
    <source>
        <dbReference type="ARBA" id="ARBA00022989"/>
    </source>
</evidence>
<dbReference type="InterPro" id="IPR000537">
    <property type="entry name" value="UbiA_prenyltransferase"/>
</dbReference>
<dbReference type="EMBL" id="JAGINT010000001">
    <property type="protein sequence ID" value="MBP2351793.1"/>
    <property type="molecule type" value="Genomic_DNA"/>
</dbReference>
<keyword evidence="3 5" id="KW-1133">Transmembrane helix</keyword>
<dbReference type="InterPro" id="IPR050475">
    <property type="entry name" value="Prenyltransferase_related"/>
</dbReference>
<dbReference type="PANTHER" id="PTHR42723">
    <property type="entry name" value="CHLOROPHYLL SYNTHASE"/>
    <property type="match status" value="1"/>
</dbReference>
<feature type="transmembrane region" description="Helical" evidence="5">
    <location>
        <begin position="121"/>
        <end position="138"/>
    </location>
</feature>
<dbReference type="InterPro" id="IPR044878">
    <property type="entry name" value="UbiA_sf"/>
</dbReference>
<gene>
    <name evidence="6" type="ORF">JOF29_002876</name>
</gene>
<accession>A0ABS4UJJ8</accession>
<evidence type="ECO:0000313" key="6">
    <source>
        <dbReference type="EMBL" id="MBP2351793.1"/>
    </source>
</evidence>
<evidence type="ECO:0000313" key="7">
    <source>
        <dbReference type="Proteomes" id="UP000755585"/>
    </source>
</evidence>
<dbReference type="PANTHER" id="PTHR42723:SF1">
    <property type="entry name" value="CHLOROPHYLL SYNTHASE, CHLOROPLASTIC"/>
    <property type="match status" value="1"/>
</dbReference>
<keyword evidence="4 5" id="KW-0472">Membrane</keyword>